<dbReference type="Pfam" id="PF12550">
    <property type="entry name" value="GCR1_C"/>
    <property type="match status" value="1"/>
</dbReference>
<name>A0ABR1F7J3_9ASCO</name>
<organism evidence="2 3">
    <name type="scientific">Myxozyma melibiosi</name>
    <dbReference type="NCBI Taxonomy" id="54550"/>
    <lineage>
        <taxon>Eukaryota</taxon>
        <taxon>Fungi</taxon>
        <taxon>Dikarya</taxon>
        <taxon>Ascomycota</taxon>
        <taxon>Saccharomycotina</taxon>
        <taxon>Lipomycetes</taxon>
        <taxon>Lipomycetales</taxon>
        <taxon>Lipomycetaceae</taxon>
        <taxon>Myxozyma</taxon>
    </lineage>
</organism>
<dbReference type="EMBL" id="JBBJBU010000004">
    <property type="protein sequence ID" value="KAK7205815.1"/>
    <property type="molecule type" value="Genomic_DNA"/>
</dbReference>
<dbReference type="InterPro" id="IPR052146">
    <property type="entry name" value="HOT1"/>
</dbReference>
<dbReference type="InterPro" id="IPR022210">
    <property type="entry name" value="TF_GCR1-like"/>
</dbReference>
<keyword evidence="3" id="KW-1185">Reference proteome</keyword>
<evidence type="ECO:0000259" key="1">
    <source>
        <dbReference type="Pfam" id="PF12550"/>
    </source>
</evidence>
<dbReference type="PANTHER" id="PTHR37784:SF2">
    <property type="entry name" value="HIGH-OSMOLARITY-INDUCED TRANSCRIPTION PROTEIN 1"/>
    <property type="match status" value="1"/>
</dbReference>
<dbReference type="RefSeq" id="XP_064768848.1">
    <property type="nucleotide sequence ID" value="XM_064910418.1"/>
</dbReference>
<proteinExistence type="predicted"/>
<protein>
    <submittedName>
        <fullName evidence="2">Transcriptional activator of glycolytic enzymes-domain-containing protein</fullName>
    </submittedName>
</protein>
<dbReference type="PANTHER" id="PTHR37784">
    <property type="entry name" value="PROTEIN MSN1"/>
    <property type="match status" value="1"/>
</dbReference>
<evidence type="ECO:0000313" key="2">
    <source>
        <dbReference type="EMBL" id="KAK7205815.1"/>
    </source>
</evidence>
<reference evidence="2 3" key="1">
    <citation type="submission" date="2024-03" db="EMBL/GenBank/DDBJ databases">
        <title>Genome-scale model development and genomic sequencing of the oleaginous clade Lipomyces.</title>
        <authorList>
            <consortium name="Lawrence Berkeley National Laboratory"/>
            <person name="Czajka J.J."/>
            <person name="Han Y."/>
            <person name="Kim J."/>
            <person name="Mondo S.J."/>
            <person name="Hofstad B.A."/>
            <person name="Robles A."/>
            <person name="Haridas S."/>
            <person name="Riley R."/>
            <person name="LaButti K."/>
            <person name="Pangilinan J."/>
            <person name="Andreopoulos W."/>
            <person name="Lipzen A."/>
            <person name="Yan J."/>
            <person name="Wang M."/>
            <person name="Ng V."/>
            <person name="Grigoriev I.V."/>
            <person name="Spatafora J.W."/>
            <person name="Magnuson J.K."/>
            <person name="Baker S.E."/>
            <person name="Pomraning K.R."/>
        </authorList>
    </citation>
    <scope>NUCLEOTIDE SEQUENCE [LARGE SCALE GENOMIC DNA]</scope>
    <source>
        <strain evidence="2 3">Phaff 52-87</strain>
    </source>
</reference>
<gene>
    <name evidence="2" type="ORF">BZA70DRAFT_237534</name>
</gene>
<dbReference type="Proteomes" id="UP001498771">
    <property type="component" value="Unassembled WGS sequence"/>
</dbReference>
<comment type="caution">
    <text evidence="2">The sequence shown here is derived from an EMBL/GenBank/DDBJ whole genome shotgun (WGS) entry which is preliminary data.</text>
</comment>
<accession>A0ABR1F7J3</accession>
<evidence type="ECO:0000313" key="3">
    <source>
        <dbReference type="Proteomes" id="UP001498771"/>
    </source>
</evidence>
<dbReference type="GeneID" id="90035930"/>
<feature type="domain" description="Transcription activator GCR1-like" evidence="1">
    <location>
        <begin position="1"/>
        <end position="78"/>
    </location>
</feature>
<sequence>MSRDVTTVPELWQEWTIGLNGGPKVRELEEKFGTRWRSSSAERKFFCLRKVILDYIHRIGEMQGISLEEAVLQVEAIRKQHGFNSLQRLSDFLKKQRVK</sequence>